<organism evidence="1 2">
    <name type="scientific">candidate division WOR-3 bacterium JGI_Cruoil_03_51_56</name>
    <dbReference type="NCBI Taxonomy" id="1973747"/>
    <lineage>
        <taxon>Bacteria</taxon>
        <taxon>Bacteria division WOR-3</taxon>
    </lineage>
</organism>
<evidence type="ECO:0008006" key="3">
    <source>
        <dbReference type="Google" id="ProtNLM"/>
    </source>
</evidence>
<dbReference type="Proteomes" id="UP000215559">
    <property type="component" value="Unassembled WGS sequence"/>
</dbReference>
<accession>A0A235BXF2</accession>
<evidence type="ECO:0000313" key="1">
    <source>
        <dbReference type="EMBL" id="OYD16931.1"/>
    </source>
</evidence>
<dbReference type="EMBL" id="NOZP01000031">
    <property type="protein sequence ID" value="OYD16931.1"/>
    <property type="molecule type" value="Genomic_DNA"/>
</dbReference>
<sequence>MPTALFFRPDVDVALKYGKSWLGVGIEEAVKRGFNIIDLVDEAATFQTLKQTIENEKIDAVILLGHGNASVFTGFEQQIVFRACTNDEIMAGSISHFVSCSVGQELLPSIIKKGGIWTVGYQVDFQFLINPEYSVEQDPLAEPFKNVTVAIIQKMLDGAKLKDVWNAGIAECDRWIAKLWNRPELDWAQVIGALQHDRDGMIGLGSEEAYIPPPVGVTVTKTAPLIVLGVAAWILLTS</sequence>
<proteinExistence type="predicted"/>
<reference evidence="1 2" key="1">
    <citation type="submission" date="2017-07" db="EMBL/GenBank/DDBJ databases">
        <title>Recovery of genomes from metagenomes via a dereplication, aggregation, and scoring strategy.</title>
        <authorList>
            <person name="Sieber C.M."/>
            <person name="Probst A.J."/>
            <person name="Sharrar A."/>
            <person name="Thomas B.C."/>
            <person name="Hess M."/>
            <person name="Tringe S.G."/>
            <person name="Banfield J.F."/>
        </authorList>
    </citation>
    <scope>NUCLEOTIDE SEQUENCE [LARGE SCALE GENOMIC DNA]</scope>
    <source>
        <strain evidence="1">JGI_Cruoil_03_51_56</strain>
    </source>
</reference>
<name>A0A235BXF2_UNCW3</name>
<evidence type="ECO:0000313" key="2">
    <source>
        <dbReference type="Proteomes" id="UP000215559"/>
    </source>
</evidence>
<gene>
    <name evidence="1" type="ORF">CH330_01295</name>
</gene>
<dbReference type="AlphaFoldDB" id="A0A235BXF2"/>
<protein>
    <recommendedName>
        <fullName evidence="3">Leucine-binding protein domain-containing protein</fullName>
    </recommendedName>
</protein>
<comment type="caution">
    <text evidence="1">The sequence shown here is derived from an EMBL/GenBank/DDBJ whole genome shotgun (WGS) entry which is preliminary data.</text>
</comment>